<dbReference type="OrthoDB" id="2883865at2"/>
<dbReference type="AlphaFoldDB" id="A0A369AFU0"/>
<name>A0A369AFU0_9GAMM</name>
<sequence>MRENLPYLNQSSLDAIFNNVYHMANTDIETKELYEDEKIADLAGVLFKMQEFNYQYRPDDTRALFGLMSKFFDFEINSEGTTLWLSLILALKELYGFSDKTMLEVMSQLKIRK</sequence>
<comment type="caution">
    <text evidence="1">The sequence shown here is derived from an EMBL/GenBank/DDBJ whole genome shotgun (WGS) entry which is preliminary data.</text>
</comment>
<dbReference type="Proteomes" id="UP000253506">
    <property type="component" value="Unassembled WGS sequence"/>
</dbReference>
<organism evidence="1 2">
    <name type="scientific">Marinomonas foliarum</name>
    <dbReference type="NCBI Taxonomy" id="491950"/>
    <lineage>
        <taxon>Bacteria</taxon>
        <taxon>Pseudomonadati</taxon>
        <taxon>Pseudomonadota</taxon>
        <taxon>Gammaproteobacteria</taxon>
        <taxon>Oceanospirillales</taxon>
        <taxon>Oceanospirillaceae</taxon>
        <taxon>Marinomonas</taxon>
    </lineage>
</organism>
<accession>A0A369AFU0</accession>
<protein>
    <submittedName>
        <fullName evidence="1">Uncharacterized protein</fullName>
    </submittedName>
</protein>
<reference evidence="1 2" key="1">
    <citation type="submission" date="2018-07" db="EMBL/GenBank/DDBJ databases">
        <title>Genomic Encyclopedia of Type Strains, Phase III (KMG-III): the genomes of soil and plant-associated and newly described type strains.</title>
        <authorList>
            <person name="Whitman W."/>
        </authorList>
    </citation>
    <scope>NUCLEOTIDE SEQUENCE [LARGE SCALE GENOMIC DNA]</scope>
    <source>
        <strain evidence="1 2">CECT 7731</strain>
    </source>
</reference>
<gene>
    <name evidence="1" type="ORF">DFP77_10613</name>
</gene>
<dbReference type="EMBL" id="QPJQ01000006">
    <property type="protein sequence ID" value="RCX07146.1"/>
    <property type="molecule type" value="Genomic_DNA"/>
</dbReference>
<proteinExistence type="predicted"/>
<evidence type="ECO:0000313" key="2">
    <source>
        <dbReference type="Proteomes" id="UP000253506"/>
    </source>
</evidence>
<dbReference type="RefSeq" id="WP_114411080.1">
    <property type="nucleotide sequence ID" value="NZ_QPJQ01000006.1"/>
</dbReference>
<evidence type="ECO:0000313" key="1">
    <source>
        <dbReference type="EMBL" id="RCX07146.1"/>
    </source>
</evidence>